<keyword evidence="4" id="KW-1185">Reference proteome</keyword>
<dbReference type="AlphaFoldDB" id="A0ABD3XPE8"/>
<comment type="caution">
    <text evidence="3">The sequence shown here is derived from an EMBL/GenBank/DDBJ whole genome shotgun (WGS) entry which is preliminary data.</text>
</comment>
<dbReference type="Proteomes" id="UP001634394">
    <property type="component" value="Unassembled WGS sequence"/>
</dbReference>
<dbReference type="PANTHER" id="PTHR47526:SF4">
    <property type="entry name" value="SWIM-TYPE DOMAIN-CONTAINING PROTEIN"/>
    <property type="match status" value="1"/>
</dbReference>
<name>A0ABD3XPE8_SINWO</name>
<gene>
    <name evidence="3" type="ORF">ACJMK2_000494</name>
</gene>
<keyword evidence="1" id="KW-0479">Metal-binding</keyword>
<organism evidence="3 4">
    <name type="scientific">Sinanodonta woodiana</name>
    <name type="common">Chinese pond mussel</name>
    <name type="synonym">Anodonta woodiana</name>
    <dbReference type="NCBI Taxonomy" id="1069815"/>
    <lineage>
        <taxon>Eukaryota</taxon>
        <taxon>Metazoa</taxon>
        <taxon>Spiralia</taxon>
        <taxon>Lophotrochozoa</taxon>
        <taxon>Mollusca</taxon>
        <taxon>Bivalvia</taxon>
        <taxon>Autobranchia</taxon>
        <taxon>Heteroconchia</taxon>
        <taxon>Palaeoheterodonta</taxon>
        <taxon>Unionida</taxon>
        <taxon>Unionoidea</taxon>
        <taxon>Unionidae</taxon>
        <taxon>Unioninae</taxon>
        <taxon>Sinanodonta</taxon>
    </lineage>
</organism>
<evidence type="ECO:0000259" key="2">
    <source>
        <dbReference type="PROSITE" id="PS50966"/>
    </source>
</evidence>
<reference evidence="3 4" key="1">
    <citation type="submission" date="2024-11" db="EMBL/GenBank/DDBJ databases">
        <title>Chromosome-level genome assembly of the freshwater bivalve Anodonta woodiana.</title>
        <authorList>
            <person name="Chen X."/>
        </authorList>
    </citation>
    <scope>NUCLEOTIDE SEQUENCE [LARGE SCALE GENOMIC DNA]</scope>
    <source>
        <strain evidence="3">MN2024</strain>
        <tissue evidence="3">Gills</tissue>
    </source>
</reference>
<keyword evidence="1" id="KW-0863">Zinc-finger</keyword>
<sequence>MMEKTTKKALSNTNYLESLVGDIDPYKLPADAFSDDRTKWPEISYVDVVYFLIFQQSAYTKVQLKNYKSLDAYKLFQDGWIQEILHKEINGVHLLKAKVTHSMRVKEKLLEPWVIVATEGSVETAHCTCMAGLGECCNHVAAVSFALETGAIICKEATVTDVPAYWMLPPSAKFETPYKQIKDMDFQSALNL</sequence>
<protein>
    <recommendedName>
        <fullName evidence="2">SWIM-type domain-containing protein</fullName>
    </recommendedName>
</protein>
<evidence type="ECO:0000256" key="1">
    <source>
        <dbReference type="PROSITE-ProRule" id="PRU00325"/>
    </source>
</evidence>
<accession>A0ABD3XPE8</accession>
<feature type="domain" description="SWIM-type" evidence="2">
    <location>
        <begin position="112"/>
        <end position="148"/>
    </location>
</feature>
<proteinExistence type="predicted"/>
<dbReference type="PROSITE" id="PS50966">
    <property type="entry name" value="ZF_SWIM"/>
    <property type="match status" value="1"/>
</dbReference>
<evidence type="ECO:0000313" key="3">
    <source>
        <dbReference type="EMBL" id="KAL3888114.1"/>
    </source>
</evidence>
<dbReference type="EMBL" id="JBJQND010000001">
    <property type="protein sequence ID" value="KAL3888114.1"/>
    <property type="molecule type" value="Genomic_DNA"/>
</dbReference>
<dbReference type="PANTHER" id="PTHR47526">
    <property type="entry name" value="ATP-DEPENDENT DNA HELICASE"/>
    <property type="match status" value="1"/>
</dbReference>
<evidence type="ECO:0000313" key="4">
    <source>
        <dbReference type="Proteomes" id="UP001634394"/>
    </source>
</evidence>
<keyword evidence="1" id="KW-0862">Zinc</keyword>
<dbReference type="GO" id="GO:0008270">
    <property type="term" value="F:zinc ion binding"/>
    <property type="evidence" value="ECO:0007669"/>
    <property type="project" value="UniProtKB-KW"/>
</dbReference>
<dbReference type="InterPro" id="IPR007527">
    <property type="entry name" value="Znf_SWIM"/>
</dbReference>